<organism>
    <name type="scientific">Pediculus humanus subsp. corporis</name>
    <name type="common">Body louse</name>
    <dbReference type="NCBI Taxonomy" id="121224"/>
    <lineage>
        <taxon>Eukaryota</taxon>
        <taxon>Metazoa</taxon>
        <taxon>Ecdysozoa</taxon>
        <taxon>Arthropoda</taxon>
        <taxon>Hexapoda</taxon>
        <taxon>Insecta</taxon>
        <taxon>Pterygota</taxon>
        <taxon>Neoptera</taxon>
        <taxon>Paraneoptera</taxon>
        <taxon>Psocodea</taxon>
        <taxon>Troctomorpha</taxon>
        <taxon>Phthiraptera</taxon>
        <taxon>Anoplura</taxon>
        <taxon>Pediculidae</taxon>
        <taxon>Pediculus</taxon>
    </lineage>
</organism>
<dbReference type="Proteomes" id="UP000009046">
    <property type="component" value="Unassembled WGS sequence"/>
</dbReference>
<dbReference type="EMBL" id="DS235832">
    <property type="protein sequence ID" value="EEB18093.1"/>
    <property type="molecule type" value="Genomic_DNA"/>
</dbReference>
<evidence type="ECO:0000313" key="2">
    <source>
        <dbReference type="EnsemblMetazoa" id="PHUM500990-PA"/>
    </source>
</evidence>
<evidence type="ECO:0000313" key="1">
    <source>
        <dbReference type="EMBL" id="EEB18093.1"/>
    </source>
</evidence>
<gene>
    <name evidence="2" type="primary">8236353</name>
    <name evidence="1" type="ORF">Phum_PHUM500990</name>
</gene>
<dbReference type="HOGENOM" id="CLU_2760858_0_0_1"/>
<name>E0VXI7_PEDHC</name>
<dbReference type="EnsemblMetazoa" id="PHUM500990-RA">
    <property type="protein sequence ID" value="PHUM500990-PA"/>
    <property type="gene ID" value="PHUM500990"/>
</dbReference>
<dbReference type="KEGG" id="phu:Phum_PHUM500990"/>
<dbReference type="GeneID" id="8236353"/>
<sequence>MRFRLHLAFVNKEEANHPRLLDTVRTLKSQVNALLERRQEDFNILEESIRRSLDKNSELATLRKDLNDLR</sequence>
<reference evidence="2" key="3">
    <citation type="submission" date="2020-05" db="UniProtKB">
        <authorList>
            <consortium name="EnsemblMetazoa"/>
        </authorList>
    </citation>
    <scope>IDENTIFICATION</scope>
    <source>
        <strain evidence="2">USDA</strain>
    </source>
</reference>
<evidence type="ECO:0000313" key="3">
    <source>
        <dbReference type="Proteomes" id="UP000009046"/>
    </source>
</evidence>
<reference evidence="1" key="1">
    <citation type="submission" date="2007-04" db="EMBL/GenBank/DDBJ databases">
        <title>Annotation of Pediculus humanus corporis strain USDA.</title>
        <authorList>
            <person name="Kirkness E."/>
            <person name="Hannick L."/>
            <person name="Hass B."/>
            <person name="Bruggner R."/>
            <person name="Lawson D."/>
            <person name="Bidwell S."/>
            <person name="Joardar V."/>
            <person name="Caler E."/>
            <person name="Walenz B."/>
            <person name="Inman J."/>
            <person name="Schobel S."/>
            <person name="Galinsky K."/>
            <person name="Amedeo P."/>
            <person name="Strausberg R."/>
        </authorList>
    </citation>
    <scope>NUCLEOTIDE SEQUENCE</scope>
    <source>
        <strain evidence="1">USDA</strain>
    </source>
</reference>
<dbReference type="VEuPathDB" id="VectorBase:PHUM500990"/>
<accession>E0VXI7</accession>
<proteinExistence type="predicted"/>
<protein>
    <submittedName>
        <fullName evidence="1 2">Uncharacterized protein</fullName>
    </submittedName>
</protein>
<dbReference type="AlphaFoldDB" id="E0VXI7"/>
<reference evidence="1" key="2">
    <citation type="submission" date="2007-04" db="EMBL/GenBank/DDBJ databases">
        <title>The genome of the human body louse.</title>
        <authorList>
            <consortium name="The Human Body Louse Genome Consortium"/>
            <person name="Kirkness E."/>
            <person name="Walenz B."/>
            <person name="Hass B."/>
            <person name="Bruggner R."/>
            <person name="Strausberg R."/>
        </authorList>
    </citation>
    <scope>NUCLEOTIDE SEQUENCE</scope>
    <source>
        <strain evidence="1">USDA</strain>
    </source>
</reference>
<dbReference type="EMBL" id="AAZO01006076">
    <property type="status" value="NOT_ANNOTATED_CDS"/>
    <property type="molecule type" value="Genomic_DNA"/>
</dbReference>
<dbReference type="OrthoDB" id="8196807at2759"/>
<keyword evidence="3" id="KW-1185">Reference proteome</keyword>
<dbReference type="InParanoid" id="E0VXI7"/>
<dbReference type="RefSeq" id="XP_002430831.1">
    <property type="nucleotide sequence ID" value="XM_002430786.1"/>
</dbReference>
<dbReference type="CTD" id="8236353"/>